<dbReference type="OrthoDB" id="42494at2759"/>
<proteinExistence type="predicted"/>
<keyword evidence="1" id="KW-0472">Membrane</keyword>
<sequence>MAAILCTTIGDLISKCCSAMTVPCEACGKGCNELGKLCGKGCSEFGNLMCTPFMPYIAVTFMLNTPSVVYAIKSAQSYGCSYSLFRWLVVNAAFAVSHMVAALYIVKLIQEPTAAETAPETATINATTGLRAAEEGQSAQGTNNNFYVLNSDEGNVPGGANSFKRIKYVLCYDKGMAVYIVIFLTWVVWMGIGVSRRLFSGDANDDYECDEMLHFMNLAIAVGYVWMGLVGTAFCCSLCCLR</sequence>
<organism evidence="2 3">
    <name type="scientific">Pseudo-nitzschia multistriata</name>
    <dbReference type="NCBI Taxonomy" id="183589"/>
    <lineage>
        <taxon>Eukaryota</taxon>
        <taxon>Sar</taxon>
        <taxon>Stramenopiles</taxon>
        <taxon>Ochrophyta</taxon>
        <taxon>Bacillariophyta</taxon>
        <taxon>Bacillariophyceae</taxon>
        <taxon>Bacillariophycidae</taxon>
        <taxon>Bacillariales</taxon>
        <taxon>Bacillariaceae</taxon>
        <taxon>Pseudo-nitzschia</taxon>
    </lineage>
</organism>
<feature type="transmembrane region" description="Helical" evidence="1">
    <location>
        <begin position="176"/>
        <end position="195"/>
    </location>
</feature>
<dbReference type="EMBL" id="CAACVS010000179">
    <property type="protein sequence ID" value="VEU38641.1"/>
    <property type="molecule type" value="Genomic_DNA"/>
</dbReference>
<reference evidence="2 3" key="1">
    <citation type="submission" date="2019-01" db="EMBL/GenBank/DDBJ databases">
        <authorList>
            <person name="Ferrante I. M."/>
        </authorList>
    </citation>
    <scope>NUCLEOTIDE SEQUENCE [LARGE SCALE GENOMIC DNA]</scope>
    <source>
        <strain evidence="2 3">B856</strain>
    </source>
</reference>
<protein>
    <submittedName>
        <fullName evidence="2">Uncharacterized protein</fullName>
    </submittedName>
</protein>
<keyword evidence="1" id="KW-0812">Transmembrane</keyword>
<dbReference type="Proteomes" id="UP000291116">
    <property type="component" value="Unassembled WGS sequence"/>
</dbReference>
<evidence type="ECO:0000313" key="3">
    <source>
        <dbReference type="Proteomes" id="UP000291116"/>
    </source>
</evidence>
<dbReference type="AlphaFoldDB" id="A0A448Z9D9"/>
<name>A0A448Z9D9_9STRA</name>
<keyword evidence="1" id="KW-1133">Transmembrane helix</keyword>
<accession>A0A448Z9D9</accession>
<feature type="transmembrane region" description="Helical" evidence="1">
    <location>
        <begin position="215"/>
        <end position="241"/>
    </location>
</feature>
<feature type="transmembrane region" description="Helical" evidence="1">
    <location>
        <begin position="84"/>
        <end position="106"/>
    </location>
</feature>
<evidence type="ECO:0000313" key="2">
    <source>
        <dbReference type="EMBL" id="VEU38641.1"/>
    </source>
</evidence>
<gene>
    <name evidence="2" type="ORF">PSNMU_V1.4_AUG-EV-PASAV3_0054640</name>
</gene>
<evidence type="ECO:0000256" key="1">
    <source>
        <dbReference type="SAM" id="Phobius"/>
    </source>
</evidence>
<keyword evidence="3" id="KW-1185">Reference proteome</keyword>
<feature type="transmembrane region" description="Helical" evidence="1">
    <location>
        <begin position="53"/>
        <end position="72"/>
    </location>
</feature>